<dbReference type="InterPro" id="IPR001841">
    <property type="entry name" value="Znf_RING"/>
</dbReference>
<keyword evidence="1" id="KW-0863">Zinc-finger</keyword>
<dbReference type="CDD" id="cd16448">
    <property type="entry name" value="RING-H2"/>
    <property type="match status" value="1"/>
</dbReference>
<proteinExistence type="predicted"/>
<comment type="caution">
    <text evidence="3">The sequence shown here is derived from an EMBL/GenBank/DDBJ whole genome shotgun (WGS) entry which is preliminary data.</text>
</comment>
<gene>
    <name evidence="3" type="ORF">AB1Y20_017075</name>
</gene>
<keyword evidence="1" id="KW-0862">Zinc</keyword>
<dbReference type="GO" id="GO:0008270">
    <property type="term" value="F:zinc ion binding"/>
    <property type="evidence" value="ECO:0007669"/>
    <property type="project" value="UniProtKB-KW"/>
</dbReference>
<keyword evidence="4" id="KW-1185">Reference proteome</keyword>
<keyword evidence="1" id="KW-0479">Metal-binding</keyword>
<dbReference type="Gene3D" id="3.30.40.10">
    <property type="entry name" value="Zinc/RING finger domain, C3HC4 (zinc finger)"/>
    <property type="match status" value="1"/>
</dbReference>
<evidence type="ECO:0000256" key="1">
    <source>
        <dbReference type="PROSITE-ProRule" id="PRU00175"/>
    </source>
</evidence>
<reference evidence="3 4" key="1">
    <citation type="journal article" date="2024" name="Science">
        <title>Giant polyketide synthase enzymes in the biosynthesis of giant marine polyether toxins.</title>
        <authorList>
            <person name="Fallon T.R."/>
            <person name="Shende V.V."/>
            <person name="Wierzbicki I.H."/>
            <person name="Pendleton A.L."/>
            <person name="Watervoot N.F."/>
            <person name="Auber R.P."/>
            <person name="Gonzalez D.J."/>
            <person name="Wisecaver J.H."/>
            <person name="Moore B.S."/>
        </authorList>
    </citation>
    <scope>NUCLEOTIDE SEQUENCE [LARGE SCALE GENOMIC DNA]</scope>
    <source>
        <strain evidence="3 4">12B1</strain>
    </source>
</reference>
<dbReference type="PROSITE" id="PS50089">
    <property type="entry name" value="ZF_RING_2"/>
    <property type="match status" value="1"/>
</dbReference>
<dbReference type="Proteomes" id="UP001515480">
    <property type="component" value="Unassembled WGS sequence"/>
</dbReference>
<evidence type="ECO:0000259" key="2">
    <source>
        <dbReference type="PROSITE" id="PS50089"/>
    </source>
</evidence>
<evidence type="ECO:0000313" key="3">
    <source>
        <dbReference type="EMBL" id="KAL1495211.1"/>
    </source>
</evidence>
<evidence type="ECO:0000313" key="4">
    <source>
        <dbReference type="Proteomes" id="UP001515480"/>
    </source>
</evidence>
<dbReference type="InterPro" id="IPR013083">
    <property type="entry name" value="Znf_RING/FYVE/PHD"/>
</dbReference>
<name>A0AB34I7X4_PRYPA</name>
<dbReference type="EMBL" id="JBGBPQ010000033">
    <property type="protein sequence ID" value="KAL1495211.1"/>
    <property type="molecule type" value="Genomic_DNA"/>
</dbReference>
<sequence>MLPGVVTRRRSRAAAAVTAASVQRSLFSENTDSSGRHASPVLSAVSEATVVRGSLVPSYDVQNHDEWMPRTSGDDADDAVDREYFAVLMDAVQVCPFEGLRALGSGSSALVPLWGYEDEVWSPVAPRDEGADDFADREYLAHLTAAIQQSQEEERQERVRALMRQQASEESLPLLQRDCVICTDALSEDMRGPAVQLECHVSHCFHAECLARAWAGRPSRPCPCCRRPSRLDISLAGCQQWRQARRSDEARVASEWEEHADWRALTPCVLEPPPLPRDVVPNHARVAGDWHAIDCVSVLECVLSPCRHIPDVPSDLRADWARARAEVLREIARACELRDAVALERALKWHRLCLHDVLLRSPRRGTRGGARAAGVLESRFSAWREGARERLLQWWRDDRQRASFGLGGRGAGDGVAPVSEDERELRQAEVALQLVREGELSRALRVLHSLGAAGVTSAVLEQLRRKHPPAASHVPAVLPGLQPLRISVALTDTFRQLRRRAGCGPSGHRNEYLRALVGEFGDPVADGVMQDYDKFATLLVNAELPGWFYHAAAIARLVPLVKTGSAAPTGDGGPARGGPDVRPVAVGETEIRAVTRHITDAVLERAGEVLSPQQLAVGVKGGIHPELQGLDGELSPFGGVARAIMDDVYAVGPPSIVFPAVQRFRLTLELLTGLTSNIHKFVCYSPEHDLLGCPWRADAQVPLGMDLPGGGRGVMVAGVPVGDALFVRAKVKDVADGVVAYIRATAAKLRDHPQALWAALYYGCQSRFDYWLRHVAPRVTLEGAALVDETLLDVGEQLTYAGCLRERLTLSRVRLPGRMGGCGLCSRVDLAHIAFAACVAESVPRLVGARGYFPSLAPSLGGSRSDFHVFVGGRLPTAADFCLAWRHLQGVVQPSAVQGPLSRPPHEAASETASSPLQRAITVHLETVRRDRVRDDLMALPHSDTRRVAWLAVDRLSSQWVSAWPSSECELSDLEFPEVFATYLGRASPVVRCLVGRNIPCGRVQGRVCDAYGHQLGMATLPGNENVECHDACGRELFELLREAKFAIQLQPRYIFHSLIPLPHLLSTVGGRPPAIIPDAAIDVALPAAGATRDGQRGASAMPVRRLLFDVKTIHGGTAHYASVLARTEHGGAVRHRAAAVAHDYVSHARALDTRFYPSTPAPGPITSRLQSFTQVRGLVFGHYGEASVDVHALIALAATKLAAVRWQLAGARSATEMRAFLVSRSRRRIGLAAVQAMARHRLARVPYVGVPRAGVQARLQRGPRTRGEPEPYAPTPSHADFYAFQSWGPALAVGA</sequence>
<organism evidence="3 4">
    <name type="scientific">Prymnesium parvum</name>
    <name type="common">Toxic golden alga</name>
    <dbReference type="NCBI Taxonomy" id="97485"/>
    <lineage>
        <taxon>Eukaryota</taxon>
        <taxon>Haptista</taxon>
        <taxon>Haptophyta</taxon>
        <taxon>Prymnesiophyceae</taxon>
        <taxon>Prymnesiales</taxon>
        <taxon>Prymnesiaceae</taxon>
        <taxon>Prymnesium</taxon>
    </lineage>
</organism>
<dbReference type="SUPFAM" id="SSF57850">
    <property type="entry name" value="RING/U-box"/>
    <property type="match status" value="1"/>
</dbReference>
<accession>A0AB34I7X4</accession>
<feature type="domain" description="RING-type" evidence="2">
    <location>
        <begin position="179"/>
        <end position="226"/>
    </location>
</feature>
<protein>
    <recommendedName>
        <fullName evidence="2">RING-type domain-containing protein</fullName>
    </recommendedName>
</protein>